<evidence type="ECO:0000256" key="1">
    <source>
        <dbReference type="ARBA" id="ARBA00006479"/>
    </source>
</evidence>
<dbReference type="SUPFAM" id="SSF53067">
    <property type="entry name" value="Actin-like ATPase domain"/>
    <property type="match status" value="1"/>
</dbReference>
<organism evidence="3 4">
    <name type="scientific">Rhodococcus qingshengii</name>
    <dbReference type="NCBI Taxonomy" id="334542"/>
    <lineage>
        <taxon>Bacteria</taxon>
        <taxon>Bacillati</taxon>
        <taxon>Actinomycetota</taxon>
        <taxon>Actinomycetes</taxon>
        <taxon>Mycobacteriales</taxon>
        <taxon>Nocardiaceae</taxon>
        <taxon>Rhodococcus</taxon>
        <taxon>Rhodococcus erythropolis group</taxon>
    </lineage>
</organism>
<dbReference type="AlphaFoldDB" id="A0A069JGI6"/>
<dbReference type="Proteomes" id="UP000230886">
    <property type="component" value="Unassembled WGS sequence"/>
</dbReference>
<evidence type="ECO:0000313" key="3">
    <source>
        <dbReference type="EMBL" id="PCK24685.1"/>
    </source>
</evidence>
<name>A0A069JGI6_RHOSG</name>
<reference evidence="2" key="2">
    <citation type="submission" date="2023-02" db="EMBL/GenBank/DDBJ databases">
        <title>A novel hydrolase synthesized by Rhodococcus erythropolis HQ is responsible for the detoxification of Zearalenone.</title>
        <authorList>
            <person name="Hu J."/>
            <person name="Xu J."/>
        </authorList>
    </citation>
    <scope>NUCLEOTIDE SEQUENCE</scope>
    <source>
        <strain evidence="2">HQ</strain>
    </source>
</reference>
<keyword evidence="3" id="KW-0418">Kinase</keyword>
<dbReference type="Proteomes" id="UP001217325">
    <property type="component" value="Unassembled WGS sequence"/>
</dbReference>
<comment type="similarity">
    <text evidence="1">Belongs to the ROK (NagC/XylR) family.</text>
</comment>
<evidence type="ECO:0000313" key="4">
    <source>
        <dbReference type="Proteomes" id="UP000230886"/>
    </source>
</evidence>
<comment type="caution">
    <text evidence="3">The sequence shown here is derived from an EMBL/GenBank/DDBJ whole genome shotgun (WGS) entry which is preliminary data.</text>
</comment>
<reference evidence="3 4" key="1">
    <citation type="submission" date="2017-07" db="EMBL/GenBank/DDBJ databases">
        <title>Draft sequence of Rhodococcus enclensis 23b-28.</title>
        <authorList>
            <person name="Besaury L."/>
            <person name="Sancelme M."/>
            <person name="Amato P."/>
            <person name="Lallement A."/>
            <person name="Delort A.-M."/>
        </authorList>
    </citation>
    <scope>NUCLEOTIDE SEQUENCE [LARGE SCALE GENOMIC DNA]</scope>
    <source>
        <strain evidence="3 4">23b-28</strain>
    </source>
</reference>
<dbReference type="Pfam" id="PF00480">
    <property type="entry name" value="ROK"/>
    <property type="match status" value="1"/>
</dbReference>
<accession>A0A2A5J518</accession>
<dbReference type="InterPro" id="IPR036388">
    <property type="entry name" value="WH-like_DNA-bd_sf"/>
</dbReference>
<dbReference type="PANTHER" id="PTHR18964:SF173">
    <property type="entry name" value="GLUCOKINASE"/>
    <property type="match status" value="1"/>
</dbReference>
<protein>
    <submittedName>
        <fullName evidence="2">ROK family protein</fullName>
    </submittedName>
    <submittedName>
        <fullName evidence="3">Sugar kinase</fullName>
    </submittedName>
</protein>
<dbReference type="GO" id="GO:0016301">
    <property type="term" value="F:kinase activity"/>
    <property type="evidence" value="ECO:0007669"/>
    <property type="project" value="UniProtKB-KW"/>
</dbReference>
<dbReference type="PANTHER" id="PTHR18964">
    <property type="entry name" value="ROK (REPRESSOR, ORF, KINASE) FAMILY"/>
    <property type="match status" value="1"/>
</dbReference>
<dbReference type="EMBL" id="JARDXE010000003">
    <property type="protein sequence ID" value="MDE8644447.1"/>
    <property type="molecule type" value="Genomic_DNA"/>
</dbReference>
<dbReference type="InterPro" id="IPR000600">
    <property type="entry name" value="ROK"/>
</dbReference>
<evidence type="ECO:0000313" key="2">
    <source>
        <dbReference type="EMBL" id="MDE8644447.1"/>
    </source>
</evidence>
<dbReference type="SUPFAM" id="SSF46785">
    <property type="entry name" value="Winged helix' DNA-binding domain"/>
    <property type="match status" value="1"/>
</dbReference>
<dbReference type="InterPro" id="IPR019885">
    <property type="entry name" value="Tscrpt_reg_HTH_AsnC-type_CS"/>
</dbReference>
<dbReference type="Gene3D" id="1.10.10.10">
    <property type="entry name" value="Winged helix-like DNA-binding domain superfamily/Winged helix DNA-binding domain"/>
    <property type="match status" value="1"/>
</dbReference>
<dbReference type="EMBL" id="NOVD01000025">
    <property type="protein sequence ID" value="PCK24685.1"/>
    <property type="molecule type" value="Genomic_DNA"/>
</dbReference>
<dbReference type="InterPro" id="IPR043129">
    <property type="entry name" value="ATPase_NBD"/>
</dbReference>
<accession>A0A069JGI6</accession>
<proteinExistence type="inferred from homology"/>
<dbReference type="Gene3D" id="3.30.420.40">
    <property type="match status" value="2"/>
</dbReference>
<gene>
    <name evidence="3" type="ORF">CHR55_24380</name>
    <name evidence="2" type="ORF">PXH69_05760</name>
</gene>
<dbReference type="RefSeq" id="WP_003946405.1">
    <property type="nucleotide sequence ID" value="NZ_AP026691.1"/>
</dbReference>
<keyword evidence="3" id="KW-0808">Transferase</keyword>
<sequence length="395" mass="40287">MTRPSTTPATAGEVFTLIRSGSATTRSEIGKLTGLSRTAVSARVAALQSLGLIADDDEGPSTGGRPPSTLTFANSSGVVLVVAIGRSRAQLAVTDLAGTILAAEDIDKSVGVGPDELMPEIAEHLSSLLAQVHRASTEVIGIGLSIPGTVDVAAGASLDSPMMAGWDGVALAPYLASVTTAPLFADNDANVMALAELSERRESAPNLLMIKASTGLGAGIVMGGVLQRGSLGASGEIGHTKTAAARGMKCRCGDVGCVETVASGWALVHALRDQGRSVGHVRDVVRLALDGDSEARRLIRSSGRLIGDVISGAVNLLNPEVLIIGGDMAEADELFLAGLRESVYGNATALATRKLQIASVSHGAQSGILGCAVLVLDHLLSAREIDLRIAASLHT</sequence>
<dbReference type="InterPro" id="IPR036390">
    <property type="entry name" value="WH_DNA-bd_sf"/>
</dbReference>
<dbReference type="PROSITE" id="PS00519">
    <property type="entry name" value="HTH_ASNC_1"/>
    <property type="match status" value="1"/>
</dbReference>